<comment type="caution">
    <text evidence="9">The sequence shown here is derived from an EMBL/GenBank/DDBJ whole genome shotgun (WGS) entry which is preliminary data.</text>
</comment>
<dbReference type="Gene3D" id="2.60.120.200">
    <property type="match status" value="1"/>
</dbReference>
<keyword evidence="10" id="KW-1185">Reference proteome</keyword>
<keyword evidence="2 7" id="KW-0812">Transmembrane</keyword>
<evidence type="ECO:0000256" key="2">
    <source>
        <dbReference type="ARBA" id="ARBA00022692"/>
    </source>
</evidence>
<dbReference type="Proteomes" id="UP000317494">
    <property type="component" value="Unassembled WGS sequence"/>
</dbReference>
<keyword evidence="4 7" id="KW-1133">Transmembrane helix</keyword>
<dbReference type="GO" id="GO:0005537">
    <property type="term" value="F:D-mannose binding"/>
    <property type="evidence" value="ECO:0007669"/>
    <property type="project" value="TreeGrafter"/>
</dbReference>
<dbReference type="Pfam" id="PF03388">
    <property type="entry name" value="Lectin_leg-like"/>
    <property type="match status" value="1"/>
</dbReference>
<evidence type="ECO:0000256" key="6">
    <source>
        <dbReference type="SAM" id="MobiDB-lite"/>
    </source>
</evidence>
<dbReference type="AlphaFoldDB" id="A0A507C714"/>
<dbReference type="PROSITE" id="PS51328">
    <property type="entry name" value="L_LECTIN_LIKE"/>
    <property type="match status" value="1"/>
</dbReference>
<gene>
    <name evidence="9" type="ORF">SeMB42_g07433</name>
</gene>
<dbReference type="GO" id="GO:0006888">
    <property type="term" value="P:endoplasmic reticulum to Golgi vesicle-mediated transport"/>
    <property type="evidence" value="ECO:0007669"/>
    <property type="project" value="TreeGrafter"/>
</dbReference>
<evidence type="ECO:0000259" key="8">
    <source>
        <dbReference type="PROSITE" id="PS51328"/>
    </source>
</evidence>
<dbReference type="GO" id="GO:0030134">
    <property type="term" value="C:COPII-coated ER to Golgi transport vesicle"/>
    <property type="evidence" value="ECO:0007669"/>
    <property type="project" value="TreeGrafter"/>
</dbReference>
<evidence type="ECO:0000313" key="10">
    <source>
        <dbReference type="Proteomes" id="UP000317494"/>
    </source>
</evidence>
<feature type="region of interest" description="Disordered" evidence="6">
    <location>
        <begin position="323"/>
        <end position="343"/>
    </location>
</feature>
<organism evidence="9 10">
    <name type="scientific">Synchytrium endobioticum</name>
    <dbReference type="NCBI Taxonomy" id="286115"/>
    <lineage>
        <taxon>Eukaryota</taxon>
        <taxon>Fungi</taxon>
        <taxon>Fungi incertae sedis</taxon>
        <taxon>Chytridiomycota</taxon>
        <taxon>Chytridiomycota incertae sedis</taxon>
        <taxon>Chytridiomycetes</taxon>
        <taxon>Synchytriales</taxon>
        <taxon>Synchytriaceae</taxon>
        <taxon>Synchytrium</taxon>
    </lineage>
</organism>
<dbReference type="VEuPathDB" id="FungiDB:SeMB42_g07433"/>
<dbReference type="EMBL" id="QEAN01000525">
    <property type="protein sequence ID" value="TPX33786.1"/>
    <property type="molecule type" value="Genomic_DNA"/>
</dbReference>
<dbReference type="GO" id="GO:0005793">
    <property type="term" value="C:endoplasmic reticulum-Golgi intermediate compartment"/>
    <property type="evidence" value="ECO:0007669"/>
    <property type="project" value="TreeGrafter"/>
</dbReference>
<proteinExistence type="predicted"/>
<feature type="compositionally biased region" description="Acidic residues" evidence="6">
    <location>
        <begin position="324"/>
        <end position="343"/>
    </location>
</feature>
<dbReference type="PANTHER" id="PTHR12223">
    <property type="entry name" value="VESICULAR MANNOSE-BINDING LECTIN"/>
    <property type="match status" value="1"/>
</dbReference>
<protein>
    <recommendedName>
        <fullName evidence="8">L-type lectin-like domain-containing protein</fullName>
    </recommendedName>
</protein>
<dbReference type="InterPro" id="IPR013320">
    <property type="entry name" value="ConA-like_dom_sf"/>
</dbReference>
<dbReference type="InterPro" id="IPR005052">
    <property type="entry name" value="Lectin_leg"/>
</dbReference>
<dbReference type="STRING" id="286115.A0A507C714"/>
<dbReference type="GO" id="GO:0000139">
    <property type="term" value="C:Golgi membrane"/>
    <property type="evidence" value="ECO:0007669"/>
    <property type="project" value="TreeGrafter"/>
</dbReference>
<reference evidence="9 10" key="1">
    <citation type="journal article" date="2019" name="Sci. Rep.">
        <title>Comparative genomics of chytrid fungi reveal insights into the obligate biotrophic and pathogenic lifestyle of Synchytrium endobioticum.</title>
        <authorList>
            <person name="van de Vossenberg B.T.L.H."/>
            <person name="Warris S."/>
            <person name="Nguyen H.D.T."/>
            <person name="van Gent-Pelzer M.P.E."/>
            <person name="Joly D.L."/>
            <person name="van de Geest H.C."/>
            <person name="Bonants P.J.M."/>
            <person name="Smith D.S."/>
            <person name="Levesque C.A."/>
            <person name="van der Lee T.A.J."/>
        </authorList>
    </citation>
    <scope>NUCLEOTIDE SEQUENCE [LARGE SCALE GENOMIC DNA]</scope>
    <source>
        <strain evidence="9 10">MB42</strain>
    </source>
</reference>
<keyword evidence="5 7" id="KW-0472">Membrane</keyword>
<evidence type="ECO:0000256" key="4">
    <source>
        <dbReference type="ARBA" id="ARBA00022989"/>
    </source>
</evidence>
<evidence type="ECO:0000256" key="1">
    <source>
        <dbReference type="ARBA" id="ARBA00004479"/>
    </source>
</evidence>
<feature type="transmembrane region" description="Helical" evidence="7">
    <location>
        <begin position="448"/>
        <end position="469"/>
    </location>
</feature>
<dbReference type="GO" id="GO:0005789">
    <property type="term" value="C:endoplasmic reticulum membrane"/>
    <property type="evidence" value="ECO:0007669"/>
    <property type="project" value="TreeGrafter"/>
</dbReference>
<evidence type="ECO:0000256" key="3">
    <source>
        <dbReference type="ARBA" id="ARBA00022729"/>
    </source>
</evidence>
<dbReference type="InterPro" id="IPR051136">
    <property type="entry name" value="Intracellular_Lectin-GPT"/>
</dbReference>
<sequence>MRHWQTFNRRIATNCKIVSLHFMPSTVSSMHRLLLVCLSTLVIFTSAVPPDPLANLSRKYDYKFSVKTPYYFPDDHLKLPYFDSLGGVIFGGPFIRLTPSVPYQVGAIWSKHANPHPEWQIKLSVKVSSKGAIGGRGLAVWYTAERMADGCTSMHACTSLYGAREPFTGLAIILDTADAAASRTTPRIYALEAHGAPIDISTSPSCLVDYHNRHQPLTLRITAANASVRVDYEFAHHGFTTCVVLPTTLPDGYYFGVSAQTGAHADDMDLVAFEAWQVNPPARHDLPLRPHERALRAANASVDMAASEPRILDAERLAAHIDDGYDDEDDEDDGDEDGDGDALLDEVRDSQHRILEAVAALAPDSAQMRDMITKLDALGSKLDAVSHKQNALEQKMNVLIQALSASQDVVTSKFDVLENGVRQVHVKLNTEPAVVSIPQHPRGSESTYMMILIGLSSVGVLLGMYTTWINRRNAVKEKKFI</sequence>
<dbReference type="SUPFAM" id="SSF49899">
    <property type="entry name" value="Concanavalin A-like lectins/glucanases"/>
    <property type="match status" value="1"/>
</dbReference>
<evidence type="ECO:0000256" key="5">
    <source>
        <dbReference type="ARBA" id="ARBA00023136"/>
    </source>
</evidence>
<comment type="subcellular location">
    <subcellularLocation>
        <location evidence="1">Membrane</location>
        <topology evidence="1">Single-pass type I membrane protein</topology>
    </subcellularLocation>
</comment>
<feature type="domain" description="L-type lectin-like" evidence="8">
    <location>
        <begin position="58"/>
        <end position="278"/>
    </location>
</feature>
<accession>A0A507C714</accession>
<keyword evidence="3" id="KW-0732">Signal</keyword>
<dbReference type="PANTHER" id="PTHR12223:SF28">
    <property type="entry name" value="LECTIN, MANNOSE BINDING 1 LIKE"/>
    <property type="match status" value="1"/>
</dbReference>
<evidence type="ECO:0000313" key="9">
    <source>
        <dbReference type="EMBL" id="TPX33786.1"/>
    </source>
</evidence>
<evidence type="ECO:0000256" key="7">
    <source>
        <dbReference type="SAM" id="Phobius"/>
    </source>
</evidence>
<name>A0A507C714_9FUNG</name>